<dbReference type="InterPro" id="IPR004099">
    <property type="entry name" value="Pyr_nucl-diS_OxRdtase_dimer"/>
</dbReference>
<evidence type="ECO:0000313" key="8">
    <source>
        <dbReference type="Proteomes" id="UP000671879"/>
    </source>
</evidence>
<evidence type="ECO:0000259" key="6">
    <source>
        <dbReference type="Pfam" id="PF07992"/>
    </source>
</evidence>
<evidence type="ECO:0000313" key="7">
    <source>
        <dbReference type="EMBL" id="QTX33846.1"/>
    </source>
</evidence>
<evidence type="ECO:0000256" key="3">
    <source>
        <dbReference type="ARBA" id="ARBA00022630"/>
    </source>
</evidence>
<evidence type="ECO:0000259" key="5">
    <source>
        <dbReference type="Pfam" id="PF02852"/>
    </source>
</evidence>
<dbReference type="PRINTS" id="PR00411">
    <property type="entry name" value="PNDRDTASEI"/>
</dbReference>
<gene>
    <name evidence="7" type="ORF">KAR29_13580</name>
</gene>
<dbReference type="SUPFAM" id="SSF51905">
    <property type="entry name" value="FAD/NAD(P)-binding domain"/>
    <property type="match status" value="1"/>
</dbReference>
<keyword evidence="4" id="KW-0274">FAD</keyword>
<dbReference type="Proteomes" id="UP000671879">
    <property type="component" value="Chromosome"/>
</dbReference>
<sequence>MVERVVLLGGGPAGITAAKLLRRKRPDWEVTMIRPERASMIYCAIPYVIEGLFGQEKVCKSDALVTDTGARLVIDEATRVDFTSREIHTGRNGLFPFDRLLIATGARPVLPPIQGLDGARNVFPVKTEEDLSAILGAMTERSRQAVVVGAGNIGIEMAQAFARRGLKTTLIEMAPHILPALVDADMASPLEDRLRALGVDVRTGVGLCAVEQDGERVVKGLLLSNGDRLGLNEGGRDDLIVVSAGVRPNVELFEGTRLHIGRTGIVVDSAMATNITGVWAAGDCCEYRSFIDGEIAGGKLATNAVPMAKVAARNMVGEEWHYQGFLNGAATVVEKLRVGGTGFTEELCLRKGIDVVVGHGETTSRFPMMPEATKVRVKLIFRDDDGRLLGGQAFGGEAVAERIDLLTLAIKSSATIEDLMNFDYSSQPWQTFFPAANAIVMAAEEAWARKADRSRAERCPE</sequence>
<comment type="similarity">
    <text evidence="2">Belongs to the class-III pyridine nucleotide-disulfide oxidoreductase family.</text>
</comment>
<name>A0A9Q7ATV1_9BACT</name>
<protein>
    <submittedName>
        <fullName evidence="7">FAD-dependent oxidoreductase</fullName>
    </submittedName>
</protein>
<dbReference type="PANTHER" id="PTHR43429:SF3">
    <property type="entry name" value="NITRITE REDUCTASE [NAD(P)H]"/>
    <property type="match status" value="1"/>
</dbReference>
<dbReference type="AlphaFoldDB" id="A0A9Q7ATV1"/>
<evidence type="ECO:0000256" key="1">
    <source>
        <dbReference type="ARBA" id="ARBA00001974"/>
    </source>
</evidence>
<dbReference type="InterPro" id="IPR050260">
    <property type="entry name" value="FAD-bd_OxRdtase"/>
</dbReference>
<dbReference type="KEGG" id="aram:KAR29_13580"/>
<keyword evidence="8" id="KW-1185">Reference proteome</keyword>
<accession>A0A9Q7ATV1</accession>
<evidence type="ECO:0000256" key="2">
    <source>
        <dbReference type="ARBA" id="ARBA00009130"/>
    </source>
</evidence>
<comment type="cofactor">
    <cofactor evidence="1">
        <name>FAD</name>
        <dbReference type="ChEBI" id="CHEBI:57692"/>
    </cofactor>
</comment>
<feature type="domain" description="Pyridine nucleotide-disulphide oxidoreductase dimerisation" evidence="5">
    <location>
        <begin position="330"/>
        <end position="421"/>
    </location>
</feature>
<organism evidence="7 8">
    <name type="scientific">Aminithiophilus ramosus</name>
    <dbReference type="NCBI Taxonomy" id="3029084"/>
    <lineage>
        <taxon>Bacteria</taxon>
        <taxon>Thermotogati</taxon>
        <taxon>Synergistota</taxon>
        <taxon>Synergistia</taxon>
        <taxon>Synergistales</taxon>
        <taxon>Aminithiophilaceae</taxon>
        <taxon>Aminithiophilus</taxon>
    </lineage>
</organism>
<dbReference type="InterPro" id="IPR023753">
    <property type="entry name" value="FAD/NAD-binding_dom"/>
</dbReference>
<dbReference type="Pfam" id="PF02852">
    <property type="entry name" value="Pyr_redox_dim"/>
    <property type="match status" value="1"/>
</dbReference>
<dbReference type="GO" id="GO:0016491">
    <property type="term" value="F:oxidoreductase activity"/>
    <property type="evidence" value="ECO:0007669"/>
    <property type="project" value="InterPro"/>
</dbReference>
<dbReference type="PRINTS" id="PR00368">
    <property type="entry name" value="FADPNR"/>
</dbReference>
<proteinExistence type="inferred from homology"/>
<feature type="domain" description="FAD/NAD(P)-binding" evidence="6">
    <location>
        <begin position="4"/>
        <end position="307"/>
    </location>
</feature>
<dbReference type="Pfam" id="PF07992">
    <property type="entry name" value="Pyr_redox_2"/>
    <property type="match status" value="1"/>
</dbReference>
<dbReference type="EMBL" id="CP072943">
    <property type="protein sequence ID" value="QTX33846.1"/>
    <property type="molecule type" value="Genomic_DNA"/>
</dbReference>
<dbReference type="InterPro" id="IPR036188">
    <property type="entry name" value="FAD/NAD-bd_sf"/>
</dbReference>
<reference evidence="8" key="1">
    <citation type="submission" date="2021-04" db="EMBL/GenBank/DDBJ databases">
        <title>A novel Synergistetes isolate from a pyrite-forming mixed culture.</title>
        <authorList>
            <person name="Bunk B."/>
            <person name="Sproer C."/>
            <person name="Spring S."/>
            <person name="Pester M."/>
        </authorList>
    </citation>
    <scope>NUCLEOTIDE SEQUENCE [LARGE SCALE GENOMIC DNA]</scope>
    <source>
        <strain evidence="8">J.5.4.2-T.3.5.2</strain>
    </source>
</reference>
<dbReference type="SUPFAM" id="SSF55424">
    <property type="entry name" value="FAD/NAD-linked reductases, dimerisation (C-terminal) domain"/>
    <property type="match status" value="1"/>
</dbReference>
<evidence type="ECO:0000256" key="4">
    <source>
        <dbReference type="ARBA" id="ARBA00022827"/>
    </source>
</evidence>
<dbReference type="PANTHER" id="PTHR43429">
    <property type="entry name" value="PYRIDINE NUCLEOTIDE-DISULFIDE OXIDOREDUCTASE DOMAIN-CONTAINING"/>
    <property type="match status" value="1"/>
</dbReference>
<keyword evidence="3" id="KW-0285">Flavoprotein</keyword>
<dbReference type="InterPro" id="IPR016156">
    <property type="entry name" value="FAD/NAD-linked_Rdtase_dimer_sf"/>
</dbReference>
<dbReference type="Gene3D" id="3.50.50.60">
    <property type="entry name" value="FAD/NAD(P)-binding domain"/>
    <property type="match status" value="2"/>
</dbReference>